<feature type="region of interest" description="Disordered" evidence="1">
    <location>
        <begin position="62"/>
        <end position="81"/>
    </location>
</feature>
<feature type="region of interest" description="Disordered" evidence="1">
    <location>
        <begin position="288"/>
        <end position="372"/>
    </location>
</feature>
<evidence type="ECO:0000313" key="3">
    <source>
        <dbReference type="Proteomes" id="UP001165080"/>
    </source>
</evidence>
<feature type="compositionally biased region" description="Pro residues" evidence="1">
    <location>
        <begin position="474"/>
        <end position="483"/>
    </location>
</feature>
<feature type="region of interest" description="Disordered" evidence="1">
    <location>
        <begin position="172"/>
        <end position="272"/>
    </location>
</feature>
<evidence type="ECO:0000256" key="1">
    <source>
        <dbReference type="SAM" id="MobiDB-lite"/>
    </source>
</evidence>
<proteinExistence type="predicted"/>
<feature type="compositionally biased region" description="Low complexity" evidence="1">
    <location>
        <begin position="290"/>
        <end position="305"/>
    </location>
</feature>
<feature type="region of interest" description="Disordered" evidence="1">
    <location>
        <begin position="117"/>
        <end position="152"/>
    </location>
</feature>
<protein>
    <submittedName>
        <fullName evidence="2">Uncharacterized protein</fullName>
    </submittedName>
</protein>
<evidence type="ECO:0000313" key="2">
    <source>
        <dbReference type="EMBL" id="GLC53988.1"/>
    </source>
</evidence>
<name>A0A9W6BL32_9CHLO</name>
<keyword evidence="3" id="KW-1185">Reference proteome</keyword>
<sequence>MPLDLPQLAAVPLDPPQLAAVPLDPPQLAAVPLDPPQLAAVPLDPPPLAAVPLDPPQLAAVPLDPPQLAAAPLDPPQLAAVPLDPPPLAAVPLDPPPLAAVPLDPPQLAAVPLDPPQLAAVPLDPPQLAAAPLDPPQLAAVPLDPPQLAAVPLDPPQLAVAPLDPLQLAAAPQPAAQLALPPAGRPGPWRRRRQPPQRFPPRGRRGRPHQPQSVPRRRHPKGRSPAAGWRPATAGPRSHAAGRRATRGRRAAGCAERHGQGAANPQRPAEARQAALKRWLGLEAPKARRAAGLPPHAQAPLAAPHTRLSSWARLPPGYRKSLHRRGSQQRRRPAIGDDGTGWRSPAYVPKYPSRAASLKGRRAPGGRLPGPPGGMFAMKPRCPAEAEGEASDAFGQLLLVRCGKYAEQRAIKEGPIPLHALAEEDADLMAAQLGNSVRQTAGAARAVPGRKGGGPGAGRRVPGGVSELVHSYGPPRPPPRRPPAGPRWWAVALRRLHVKARRRLAHSEPFIRAGPKGQRATKEPRYAVEAWYILWWAGTV</sequence>
<feature type="compositionally biased region" description="Basic residues" evidence="1">
    <location>
        <begin position="188"/>
        <end position="208"/>
    </location>
</feature>
<feature type="compositionally biased region" description="Basic residues" evidence="1">
    <location>
        <begin position="240"/>
        <end position="250"/>
    </location>
</feature>
<feature type="compositionally biased region" description="Low complexity" evidence="1">
    <location>
        <begin position="172"/>
        <end position="182"/>
    </location>
</feature>
<organism evidence="2 3">
    <name type="scientific">Pleodorina starrii</name>
    <dbReference type="NCBI Taxonomy" id="330485"/>
    <lineage>
        <taxon>Eukaryota</taxon>
        <taxon>Viridiplantae</taxon>
        <taxon>Chlorophyta</taxon>
        <taxon>core chlorophytes</taxon>
        <taxon>Chlorophyceae</taxon>
        <taxon>CS clade</taxon>
        <taxon>Chlamydomonadales</taxon>
        <taxon>Volvocaceae</taxon>
        <taxon>Pleodorina</taxon>
    </lineage>
</organism>
<dbReference type="Proteomes" id="UP001165080">
    <property type="component" value="Unassembled WGS sequence"/>
</dbReference>
<reference evidence="2 3" key="1">
    <citation type="journal article" date="2023" name="Commun. Biol.">
        <title>Reorganization of the ancestral sex-determining regions during the evolution of trioecy in Pleodorina starrii.</title>
        <authorList>
            <person name="Takahashi K."/>
            <person name="Suzuki S."/>
            <person name="Kawai-Toyooka H."/>
            <person name="Yamamoto K."/>
            <person name="Hamaji T."/>
            <person name="Ootsuki R."/>
            <person name="Yamaguchi H."/>
            <person name="Kawachi M."/>
            <person name="Higashiyama T."/>
            <person name="Nozaki H."/>
        </authorList>
    </citation>
    <scope>NUCLEOTIDE SEQUENCE [LARGE SCALE GENOMIC DNA]</scope>
    <source>
        <strain evidence="2 3">NIES-4479</strain>
    </source>
</reference>
<feature type="region of interest" description="Disordered" evidence="1">
    <location>
        <begin position="443"/>
        <end position="483"/>
    </location>
</feature>
<feature type="compositionally biased region" description="Basic residues" evidence="1">
    <location>
        <begin position="320"/>
        <end position="333"/>
    </location>
</feature>
<accession>A0A9W6BL32</accession>
<dbReference type="EMBL" id="BRXU01000009">
    <property type="protein sequence ID" value="GLC53988.1"/>
    <property type="molecule type" value="Genomic_DNA"/>
</dbReference>
<gene>
    <name evidence="2" type="primary">PLESTB001319</name>
    <name evidence="2" type="ORF">PLESTB_000811800</name>
</gene>
<comment type="caution">
    <text evidence="2">The sequence shown here is derived from an EMBL/GenBank/DDBJ whole genome shotgun (WGS) entry which is preliminary data.</text>
</comment>
<dbReference type="AlphaFoldDB" id="A0A9W6BL32"/>